<dbReference type="AlphaFoldDB" id="A0ABD0N8H3"/>
<feature type="non-terminal residue" evidence="2">
    <location>
        <position position="1"/>
    </location>
</feature>
<evidence type="ECO:0000313" key="2">
    <source>
        <dbReference type="EMBL" id="KAL0156618.1"/>
    </source>
</evidence>
<sequence>VRCEHISTKAPDTSKRAPLSWELLFLEDEEVIGEEAREDAPASTGGERTVEGSSATENGYGELKESFGSKNEPSVVTLEFG</sequence>
<reference evidence="2 3" key="1">
    <citation type="submission" date="2024-05" db="EMBL/GenBank/DDBJ databases">
        <title>Genome sequencing and assembly of Indian major carp, Cirrhinus mrigala (Hamilton, 1822).</title>
        <authorList>
            <person name="Mohindra V."/>
            <person name="Chowdhury L.M."/>
            <person name="Lal K."/>
            <person name="Jena J.K."/>
        </authorList>
    </citation>
    <scope>NUCLEOTIDE SEQUENCE [LARGE SCALE GENOMIC DNA]</scope>
    <source>
        <strain evidence="2">CM1030</strain>
        <tissue evidence="2">Blood</tissue>
    </source>
</reference>
<accession>A0ABD0N8H3</accession>
<evidence type="ECO:0000313" key="3">
    <source>
        <dbReference type="Proteomes" id="UP001529510"/>
    </source>
</evidence>
<comment type="caution">
    <text evidence="2">The sequence shown here is derived from an EMBL/GenBank/DDBJ whole genome shotgun (WGS) entry which is preliminary data.</text>
</comment>
<gene>
    <name evidence="2" type="ORF">M9458_047864</name>
</gene>
<proteinExistence type="predicted"/>
<evidence type="ECO:0000256" key="1">
    <source>
        <dbReference type="SAM" id="MobiDB-lite"/>
    </source>
</evidence>
<name>A0ABD0N8H3_CIRMR</name>
<protein>
    <submittedName>
        <fullName evidence="2">Uncharacterized protein</fullName>
    </submittedName>
</protein>
<feature type="non-terminal residue" evidence="2">
    <location>
        <position position="81"/>
    </location>
</feature>
<dbReference type="Proteomes" id="UP001529510">
    <property type="component" value="Unassembled WGS sequence"/>
</dbReference>
<dbReference type="EMBL" id="JAMKFB020000024">
    <property type="protein sequence ID" value="KAL0156618.1"/>
    <property type="molecule type" value="Genomic_DNA"/>
</dbReference>
<keyword evidence="3" id="KW-1185">Reference proteome</keyword>
<organism evidence="2 3">
    <name type="scientific">Cirrhinus mrigala</name>
    <name type="common">Mrigala</name>
    <dbReference type="NCBI Taxonomy" id="683832"/>
    <lineage>
        <taxon>Eukaryota</taxon>
        <taxon>Metazoa</taxon>
        <taxon>Chordata</taxon>
        <taxon>Craniata</taxon>
        <taxon>Vertebrata</taxon>
        <taxon>Euteleostomi</taxon>
        <taxon>Actinopterygii</taxon>
        <taxon>Neopterygii</taxon>
        <taxon>Teleostei</taxon>
        <taxon>Ostariophysi</taxon>
        <taxon>Cypriniformes</taxon>
        <taxon>Cyprinidae</taxon>
        <taxon>Labeoninae</taxon>
        <taxon>Labeonini</taxon>
        <taxon>Cirrhinus</taxon>
    </lineage>
</organism>
<feature type="region of interest" description="Disordered" evidence="1">
    <location>
        <begin position="35"/>
        <end position="81"/>
    </location>
</feature>